<dbReference type="SUPFAM" id="SSF88697">
    <property type="entry name" value="PUA domain-like"/>
    <property type="match status" value="1"/>
</dbReference>
<protein>
    <submittedName>
        <fullName evidence="1">Uncharacterized protein</fullName>
    </submittedName>
</protein>
<keyword evidence="2" id="KW-1185">Reference proteome</keyword>
<dbReference type="Proteomes" id="UP000619078">
    <property type="component" value="Unassembled WGS sequence"/>
</dbReference>
<dbReference type="InterPro" id="IPR015947">
    <property type="entry name" value="PUA-like_sf"/>
</dbReference>
<evidence type="ECO:0000313" key="1">
    <source>
        <dbReference type="EMBL" id="MBD1392658.1"/>
    </source>
</evidence>
<organism evidence="1 2">
    <name type="scientific">Mucilaginibacter glaciei</name>
    <dbReference type="NCBI Taxonomy" id="2772109"/>
    <lineage>
        <taxon>Bacteria</taxon>
        <taxon>Pseudomonadati</taxon>
        <taxon>Bacteroidota</taxon>
        <taxon>Sphingobacteriia</taxon>
        <taxon>Sphingobacteriales</taxon>
        <taxon>Sphingobacteriaceae</taxon>
        <taxon>Mucilaginibacter</taxon>
    </lineage>
</organism>
<dbReference type="AlphaFoldDB" id="A0A926NNU4"/>
<sequence>MTKAYLFGWNPTKFAWDNIDNDIQKLKTTGELVDNWSVASHKTIQTGDRAYIIRLGMEPRGIFASGYVKSEPYLASRKGRIYHRIDIALDVLLNPARERILTFDILKTGNLAEQTWAPQASGISIRPHLFDELEGVWLDFLDGHEHFGSLV</sequence>
<gene>
    <name evidence="1" type="ORF">IDJ76_06085</name>
</gene>
<dbReference type="RefSeq" id="WP_191161783.1">
    <property type="nucleotide sequence ID" value="NZ_JACWMX010000002.1"/>
</dbReference>
<reference evidence="1" key="1">
    <citation type="submission" date="2020-09" db="EMBL/GenBank/DDBJ databases">
        <title>Novel species of Mucilaginibacter isolated from a glacier on the Tibetan Plateau.</title>
        <authorList>
            <person name="Liu Q."/>
            <person name="Xin Y.-H."/>
        </authorList>
    </citation>
    <scope>NUCLEOTIDE SEQUENCE</scope>
    <source>
        <strain evidence="1">ZB1P21</strain>
    </source>
</reference>
<accession>A0A926NNU4</accession>
<dbReference type="EMBL" id="JACWMX010000002">
    <property type="protein sequence ID" value="MBD1392658.1"/>
    <property type="molecule type" value="Genomic_DNA"/>
</dbReference>
<evidence type="ECO:0000313" key="2">
    <source>
        <dbReference type="Proteomes" id="UP000619078"/>
    </source>
</evidence>
<name>A0A926NNU4_9SPHI</name>
<proteinExistence type="predicted"/>
<comment type="caution">
    <text evidence="1">The sequence shown here is derived from an EMBL/GenBank/DDBJ whole genome shotgun (WGS) entry which is preliminary data.</text>
</comment>